<reference evidence="1" key="1">
    <citation type="submission" date="2020-02" db="EMBL/GenBank/DDBJ databases">
        <authorList>
            <person name="Meier V. D."/>
        </authorList>
    </citation>
    <scope>NUCLEOTIDE SEQUENCE</scope>
    <source>
        <strain evidence="1">AVDCRST_MAG78</strain>
    </source>
</reference>
<evidence type="ECO:0000313" key="1">
    <source>
        <dbReference type="EMBL" id="CAA9408542.1"/>
    </source>
</evidence>
<dbReference type="Gene3D" id="3.30.70.930">
    <property type="match status" value="1"/>
</dbReference>
<organism evidence="1">
    <name type="scientific">uncultured Rubrobacteraceae bacterium</name>
    <dbReference type="NCBI Taxonomy" id="349277"/>
    <lineage>
        <taxon>Bacteria</taxon>
        <taxon>Bacillati</taxon>
        <taxon>Actinomycetota</taxon>
        <taxon>Rubrobacteria</taxon>
        <taxon>Rubrobacterales</taxon>
        <taxon>Rubrobacteraceae</taxon>
        <taxon>environmental samples</taxon>
    </lineage>
</organism>
<gene>
    <name evidence="1" type="ORF">AVDCRST_MAG78-252</name>
</gene>
<accession>A0A6J4PB75</accession>
<evidence type="ECO:0008006" key="2">
    <source>
        <dbReference type="Google" id="ProtNLM"/>
    </source>
</evidence>
<protein>
    <recommendedName>
        <fullName evidence="2">Thiamine-binding protein domain-containing protein</fullName>
    </recommendedName>
</protein>
<dbReference type="EMBL" id="CADCVB010000015">
    <property type="protein sequence ID" value="CAA9408542.1"/>
    <property type="molecule type" value="Genomic_DNA"/>
</dbReference>
<dbReference type="AlphaFoldDB" id="A0A6J4PB75"/>
<name>A0A6J4PB75_9ACTN</name>
<sequence length="96" mass="9972">MPGYERAEVSAELTVVPSEHAGKPPREQVEAAKTAAGETGLAREAGPETLVLAGGQREVLEAMTKVVEASLDAGANAVEIKVEAERDAQRFGGGTR</sequence>
<proteinExistence type="predicted"/>
<dbReference type="SUPFAM" id="SSF89957">
    <property type="entry name" value="MTH1187/YkoF-like"/>
    <property type="match status" value="1"/>
</dbReference>
<dbReference type="InterPro" id="IPR029756">
    <property type="entry name" value="MTH1187/YkoF-like"/>
</dbReference>